<keyword evidence="3" id="KW-1185">Reference proteome</keyword>
<feature type="region of interest" description="Disordered" evidence="1">
    <location>
        <begin position="333"/>
        <end position="423"/>
    </location>
</feature>
<feature type="compositionally biased region" description="Low complexity" evidence="1">
    <location>
        <begin position="378"/>
        <end position="404"/>
    </location>
</feature>
<dbReference type="OMA" id="ESAFSHH"/>
<dbReference type="Proteomes" id="UP000006671">
    <property type="component" value="Unassembled WGS sequence"/>
</dbReference>
<dbReference type="AlphaFoldDB" id="D2VX40"/>
<dbReference type="InParanoid" id="D2VX40"/>
<sequence>MSDTGLNVDLAQSMMISPQSIVVANNNHHGSIVSGAGRSYNTRRIPQTIAGGNPSNNGGGNTFLTEVATNDHYDTRIVYPNVAETPHPAITKGKSYHAPVQELGSQLYALHKKQQQILRKINDQRQTIHQPIVVHGYKDSQFNNGIRKLPPPQKKDAYYPLKKLNKRKQIEELAAELSKKDNFGHSFSKHSVDDDTLSVRSRRSTKSRSLPPISTRSENSDAISQAFSDLNPDRDYHDDKISQFSSTSKNSRKSRKGESEVSFSIGSDAESDRIRQLEESLKQEESSRQTFLKVLDDIQKKQEYLLSKLSPDDRKQFENLYGASSLVASLMPSKDTDSVSHLSTKDVDALSTREHLPKLDNQPPSQKGPKSVFSAAPSQHSQVSRHSYHSQQSQQSNISKSASQYSYQSRNSNTSHTSGKTTTSQISTIKKMIKEMFHTIVSTESIVTLDQSTQLAKLLEKYPDVLNEEDKQRFYAKHNDPRFNGASYRSLNTKDHFGRVVFY</sequence>
<organism evidence="3">
    <name type="scientific">Naegleria gruberi</name>
    <name type="common">Amoeba</name>
    <dbReference type="NCBI Taxonomy" id="5762"/>
    <lineage>
        <taxon>Eukaryota</taxon>
        <taxon>Discoba</taxon>
        <taxon>Heterolobosea</taxon>
        <taxon>Tetramitia</taxon>
        <taxon>Eutetramitia</taxon>
        <taxon>Vahlkampfiidae</taxon>
        <taxon>Naegleria</taxon>
    </lineage>
</organism>
<evidence type="ECO:0000313" key="2">
    <source>
        <dbReference type="EMBL" id="EFC38556.1"/>
    </source>
</evidence>
<proteinExistence type="predicted"/>
<gene>
    <name evidence="2" type="ORF">NAEGRDRAFT_81553</name>
</gene>
<dbReference type="OrthoDB" id="10344926at2759"/>
<feature type="compositionally biased region" description="Basic and acidic residues" evidence="1">
    <location>
        <begin position="231"/>
        <end position="241"/>
    </location>
</feature>
<dbReference type="VEuPathDB" id="AmoebaDB:NAEGRDRAFT_81553"/>
<name>D2VX40_NAEGR</name>
<protein>
    <submittedName>
        <fullName evidence="2">Predicted protein</fullName>
    </submittedName>
</protein>
<feature type="compositionally biased region" description="Polar residues" evidence="1">
    <location>
        <begin position="212"/>
        <end position="228"/>
    </location>
</feature>
<feature type="compositionally biased region" description="Basic and acidic residues" evidence="1">
    <location>
        <begin position="334"/>
        <end position="358"/>
    </location>
</feature>
<dbReference type="EMBL" id="GG738906">
    <property type="protein sequence ID" value="EFC38556.1"/>
    <property type="molecule type" value="Genomic_DNA"/>
</dbReference>
<dbReference type="RefSeq" id="XP_002671300.1">
    <property type="nucleotide sequence ID" value="XM_002671254.1"/>
</dbReference>
<evidence type="ECO:0000256" key="1">
    <source>
        <dbReference type="SAM" id="MobiDB-lite"/>
    </source>
</evidence>
<accession>D2VX40</accession>
<evidence type="ECO:0000313" key="3">
    <source>
        <dbReference type="Proteomes" id="UP000006671"/>
    </source>
</evidence>
<feature type="compositionally biased region" description="Polar residues" evidence="1">
    <location>
        <begin position="405"/>
        <end position="416"/>
    </location>
</feature>
<dbReference type="GeneID" id="8853935"/>
<reference evidence="2 3" key="1">
    <citation type="journal article" date="2010" name="Cell">
        <title>The genome of Naegleria gruberi illuminates early eukaryotic versatility.</title>
        <authorList>
            <person name="Fritz-Laylin L.K."/>
            <person name="Prochnik S.E."/>
            <person name="Ginger M.L."/>
            <person name="Dacks J.B."/>
            <person name="Carpenter M.L."/>
            <person name="Field M.C."/>
            <person name="Kuo A."/>
            <person name="Paredez A."/>
            <person name="Chapman J."/>
            <person name="Pham J."/>
            <person name="Shu S."/>
            <person name="Neupane R."/>
            <person name="Cipriano M."/>
            <person name="Mancuso J."/>
            <person name="Tu H."/>
            <person name="Salamov A."/>
            <person name="Lindquist E."/>
            <person name="Shapiro H."/>
            <person name="Lucas S."/>
            <person name="Grigoriev I.V."/>
            <person name="Cande W.Z."/>
            <person name="Fulton C."/>
            <person name="Rokhsar D.S."/>
            <person name="Dawson S.C."/>
        </authorList>
    </citation>
    <scope>NUCLEOTIDE SEQUENCE [LARGE SCALE GENOMIC DNA]</scope>
    <source>
        <strain evidence="2 3">NEG-M</strain>
    </source>
</reference>
<dbReference type="KEGG" id="ngr:NAEGRDRAFT_81553"/>
<feature type="region of interest" description="Disordered" evidence="1">
    <location>
        <begin position="183"/>
        <end position="267"/>
    </location>
</feature>